<comment type="caution">
    <text evidence="3">The sequence shown here is derived from an EMBL/GenBank/DDBJ whole genome shotgun (WGS) entry which is preliminary data.</text>
</comment>
<evidence type="ECO:0000256" key="1">
    <source>
        <dbReference type="SAM" id="MobiDB-lite"/>
    </source>
</evidence>
<proteinExistence type="predicted"/>
<feature type="compositionally biased region" description="Basic and acidic residues" evidence="1">
    <location>
        <begin position="271"/>
        <end position="304"/>
    </location>
</feature>
<feature type="compositionally biased region" description="Basic and acidic residues" evidence="1">
    <location>
        <begin position="239"/>
        <end position="254"/>
    </location>
</feature>
<protein>
    <recommendedName>
        <fullName evidence="2">Gfd2/YDR514C-like C-terminal domain-containing protein</fullName>
    </recommendedName>
</protein>
<dbReference type="GO" id="GO:0005634">
    <property type="term" value="C:nucleus"/>
    <property type="evidence" value="ECO:0007669"/>
    <property type="project" value="TreeGrafter"/>
</dbReference>
<dbReference type="GeneID" id="77732044"/>
<feature type="compositionally biased region" description="Polar residues" evidence="1">
    <location>
        <begin position="338"/>
        <end position="348"/>
    </location>
</feature>
<dbReference type="InterPro" id="IPR040151">
    <property type="entry name" value="Gfd2/YDR514C-like"/>
</dbReference>
<evidence type="ECO:0000259" key="2">
    <source>
        <dbReference type="Pfam" id="PF21762"/>
    </source>
</evidence>
<feature type="domain" description="Gfd2/YDR514C-like C-terminal" evidence="2">
    <location>
        <begin position="474"/>
        <end position="699"/>
    </location>
</feature>
<feature type="compositionally biased region" description="Acidic residues" evidence="1">
    <location>
        <begin position="815"/>
        <end position="825"/>
    </location>
</feature>
<feature type="compositionally biased region" description="Basic and acidic residues" evidence="1">
    <location>
        <begin position="211"/>
        <end position="225"/>
    </location>
</feature>
<keyword evidence="4" id="KW-1185">Reference proteome</keyword>
<dbReference type="AlphaFoldDB" id="A0AA38LVC7"/>
<evidence type="ECO:0000313" key="4">
    <source>
        <dbReference type="Proteomes" id="UP001164286"/>
    </source>
</evidence>
<dbReference type="Proteomes" id="UP001164286">
    <property type="component" value="Unassembled WGS sequence"/>
</dbReference>
<feature type="region of interest" description="Disordered" evidence="1">
    <location>
        <begin position="785"/>
        <end position="843"/>
    </location>
</feature>
<dbReference type="PANTHER" id="PTHR28083">
    <property type="entry name" value="GOOD FOR FULL DBP5 ACTIVITY PROTEIN 2"/>
    <property type="match status" value="1"/>
</dbReference>
<feature type="compositionally biased region" description="Low complexity" evidence="1">
    <location>
        <begin position="785"/>
        <end position="811"/>
    </location>
</feature>
<feature type="region of interest" description="Disordered" evidence="1">
    <location>
        <begin position="724"/>
        <end position="753"/>
    </location>
</feature>
<dbReference type="Pfam" id="PF21762">
    <property type="entry name" value="DEDDh_C"/>
    <property type="match status" value="1"/>
</dbReference>
<feature type="compositionally biased region" description="Low complexity" evidence="1">
    <location>
        <begin position="324"/>
        <end position="337"/>
    </location>
</feature>
<reference evidence="3" key="1">
    <citation type="journal article" date="2022" name="G3 (Bethesda)">
        <title>High quality genome of the basidiomycete yeast Dioszegia hungarica PDD-24b-2 isolated from cloud water.</title>
        <authorList>
            <person name="Jarrige D."/>
            <person name="Haridas S."/>
            <person name="Bleykasten-Grosshans C."/>
            <person name="Joly M."/>
            <person name="Nadalig T."/>
            <person name="Sancelme M."/>
            <person name="Vuilleumier S."/>
            <person name="Grigoriev I.V."/>
            <person name="Amato P."/>
            <person name="Bringel F."/>
        </authorList>
    </citation>
    <scope>NUCLEOTIDE SEQUENCE</scope>
    <source>
        <strain evidence="3">PDD-24b-2</strain>
    </source>
</reference>
<dbReference type="PANTHER" id="PTHR28083:SF1">
    <property type="entry name" value="GOOD FOR FULL DBP5 ACTIVITY PROTEIN 2"/>
    <property type="match status" value="1"/>
</dbReference>
<dbReference type="EMBL" id="JAKWFO010000005">
    <property type="protein sequence ID" value="KAI9635534.1"/>
    <property type="molecule type" value="Genomic_DNA"/>
</dbReference>
<evidence type="ECO:0000313" key="3">
    <source>
        <dbReference type="EMBL" id="KAI9635534.1"/>
    </source>
</evidence>
<sequence length="843" mass="91230">MSDPPVAASMVEDQPGELKSEEVAEGVVEEGKPELEHVVDGYIKVTEVLFNWTPFLNPWQANAVKALVNLTSLTHPDHPLREEGQDALRLYNCLRPEGYEMICFSLKQIEYLQFYIHEMRLADPAWTNYLAKLNSGNDEDKPKEGEVLEEPRYVEAENPWVPLPAGIMRESDMAEIEIISIHDPKEIKRMTNKQKKHNNQVDKQQLGKLDLTPEHRNRLEAEIDNAKAGPGLRRGPPRIYERRKERPGQEERPEGTGWGGFPTKGAGETEEVIKTEKPDHVAWQEEAKDAVASEKKDSAEEISRDASAAVTNGANPAAVDLKKAPTASPAAAETPSELQTAAAAQQPISKAEPETNGSTVNAPAAINGEDDADDVDPRPDALAEQLNKIVDLKAKIESEAPVESAPSASDAEERETDPMKAYYFDAQQAFVLATAGGLASALAQKLKEDAAAGTAGEGSGEVPDVPAEIGRSLFFALQLTTWEEDENIVLEVGWAATWWQERLPAPIAAKDTKTDGGVDEESRFERMSENGHIIVQDHLLDKRNGKTKPDHRSSYNFGTSIPIAAKDVHRTLSQKLKELVKRAGGGPIYLLLHSTDGDESEFRKLGWNTKGWEKQIRPADWDYPSYASADGVGKVFLIDTAKLFGAIENDQTVLPAIGKTRKSLEIVAGTMFGADAAHAPKACGNAGNYAAFCLQVFCGIVDGPHLEVLRADYQQSLVPIVVDPTPGAVDGDETDDAPPITPAPTSPLSIPPNAKFAPPALPTLPVEYVEAMSMKAASKVDASASSKPASANSSSKAQVNGNGNANGHANGPAGGEEEEDSEDEGIAGVYWEDRAGNIIELPE</sequence>
<dbReference type="InterPro" id="IPR048519">
    <property type="entry name" value="Gfd2/YDR514C-like_C"/>
</dbReference>
<organism evidence="3 4">
    <name type="scientific">Dioszegia hungarica</name>
    <dbReference type="NCBI Taxonomy" id="4972"/>
    <lineage>
        <taxon>Eukaryota</taxon>
        <taxon>Fungi</taxon>
        <taxon>Dikarya</taxon>
        <taxon>Basidiomycota</taxon>
        <taxon>Agaricomycotina</taxon>
        <taxon>Tremellomycetes</taxon>
        <taxon>Tremellales</taxon>
        <taxon>Bulleribasidiaceae</taxon>
        <taxon>Dioszegia</taxon>
    </lineage>
</organism>
<feature type="region of interest" description="Disordered" evidence="1">
    <location>
        <begin position="192"/>
        <end position="378"/>
    </location>
</feature>
<accession>A0AA38LVC7</accession>
<feature type="region of interest" description="Disordered" evidence="1">
    <location>
        <begin position="1"/>
        <end position="20"/>
    </location>
</feature>
<dbReference type="RefSeq" id="XP_052945311.1">
    <property type="nucleotide sequence ID" value="XM_053092839.1"/>
</dbReference>
<name>A0AA38LVC7_9TREE</name>
<gene>
    <name evidence="3" type="ORF">MKK02DRAFT_44224</name>
</gene>